<dbReference type="EMBL" id="JALJOU010000110">
    <property type="protein sequence ID" value="KAK9820976.1"/>
    <property type="molecule type" value="Genomic_DNA"/>
</dbReference>
<sequence>MSWQSYVDEHLMCELPHGGQLASAAIVGQDGGVWAQSDGFPEILPEQVEKIVGALKSETANSNLAQHGLHLGSTKYITIPGEQGVVIRGKKGAEGVTIKATATALVIGIYSEGVQPGDVNIVVENLGDYLKEQGM</sequence>
<dbReference type="SUPFAM" id="SSF55770">
    <property type="entry name" value="Profilin (actin-binding protein)"/>
    <property type="match status" value="1"/>
</dbReference>
<dbReference type="Gene3D" id="3.30.450.30">
    <property type="entry name" value="Dynein light chain 2a, cytoplasmic"/>
    <property type="match status" value="1"/>
</dbReference>
<dbReference type="PANTHER" id="PTHR11604">
    <property type="entry name" value="PROFILIN"/>
    <property type="match status" value="1"/>
</dbReference>
<keyword evidence="5 6" id="KW-0206">Cytoskeleton</keyword>
<comment type="similarity">
    <text evidence="2 7">Belongs to the profilin family.</text>
</comment>
<proteinExistence type="inferred from homology"/>
<gene>
    <name evidence="8" type="ORF">WJX81_006255</name>
</gene>
<keyword evidence="4 7" id="KW-0009">Actin-binding</keyword>
<comment type="function">
    <text evidence="6">Binds to actin and affects the structure of the cytoskeleton. At high concentrations, profilin prevents the polymerization of actin, whereas it enhances it at low concentrations.</text>
</comment>
<accession>A0AAW1QHT6</accession>
<dbReference type="InterPro" id="IPR036140">
    <property type="entry name" value="PFN_sf"/>
</dbReference>
<keyword evidence="9" id="KW-1185">Reference proteome</keyword>
<dbReference type="FunFam" id="3.30.450.30:FF:000001">
    <property type="entry name" value="Profilin"/>
    <property type="match status" value="1"/>
</dbReference>
<organism evidence="8 9">
    <name type="scientific">Elliptochloris bilobata</name>
    <dbReference type="NCBI Taxonomy" id="381761"/>
    <lineage>
        <taxon>Eukaryota</taxon>
        <taxon>Viridiplantae</taxon>
        <taxon>Chlorophyta</taxon>
        <taxon>core chlorophytes</taxon>
        <taxon>Trebouxiophyceae</taxon>
        <taxon>Trebouxiophyceae incertae sedis</taxon>
        <taxon>Elliptochloris clade</taxon>
        <taxon>Elliptochloris</taxon>
    </lineage>
</organism>
<dbReference type="Pfam" id="PF00235">
    <property type="entry name" value="Profilin"/>
    <property type="match status" value="1"/>
</dbReference>
<evidence type="ECO:0000256" key="4">
    <source>
        <dbReference type="ARBA" id="ARBA00023203"/>
    </source>
</evidence>
<reference evidence="8 9" key="1">
    <citation type="journal article" date="2024" name="Nat. Commun.">
        <title>Phylogenomics reveals the evolutionary origins of lichenization in chlorophyte algae.</title>
        <authorList>
            <person name="Puginier C."/>
            <person name="Libourel C."/>
            <person name="Otte J."/>
            <person name="Skaloud P."/>
            <person name="Haon M."/>
            <person name="Grisel S."/>
            <person name="Petersen M."/>
            <person name="Berrin J.G."/>
            <person name="Delaux P.M."/>
            <person name="Dal Grande F."/>
            <person name="Keller J."/>
        </authorList>
    </citation>
    <scope>NUCLEOTIDE SEQUENCE [LARGE SCALE GENOMIC DNA]</scope>
    <source>
        <strain evidence="8 9">SAG 245.80</strain>
    </source>
</reference>
<dbReference type="GO" id="GO:0005856">
    <property type="term" value="C:cytoskeleton"/>
    <property type="evidence" value="ECO:0007669"/>
    <property type="project" value="UniProtKB-SubCell"/>
</dbReference>
<dbReference type="PROSITE" id="PS00414">
    <property type="entry name" value="PROFILIN"/>
    <property type="match status" value="1"/>
</dbReference>
<dbReference type="AlphaFoldDB" id="A0AAW1QHT6"/>
<protein>
    <recommendedName>
        <fullName evidence="7">Profilin</fullName>
    </recommendedName>
</protein>
<evidence type="ECO:0000313" key="9">
    <source>
        <dbReference type="Proteomes" id="UP001445335"/>
    </source>
</evidence>
<evidence type="ECO:0000256" key="3">
    <source>
        <dbReference type="ARBA" id="ARBA00022490"/>
    </source>
</evidence>
<comment type="subunit">
    <text evidence="6">Occurs in many kinds of cells as a complex with monomeric actin in a 1:1 ratio.</text>
</comment>
<dbReference type="InterPro" id="IPR027310">
    <property type="entry name" value="Profilin_CS"/>
</dbReference>
<dbReference type="SMART" id="SM00392">
    <property type="entry name" value="PROF"/>
    <property type="match status" value="1"/>
</dbReference>
<evidence type="ECO:0000256" key="6">
    <source>
        <dbReference type="RuleBase" id="RU003908"/>
    </source>
</evidence>
<dbReference type="GO" id="GO:0005938">
    <property type="term" value="C:cell cortex"/>
    <property type="evidence" value="ECO:0007669"/>
    <property type="project" value="TreeGrafter"/>
</dbReference>
<dbReference type="PRINTS" id="PR00392">
    <property type="entry name" value="PROFILIN"/>
</dbReference>
<keyword evidence="3" id="KW-0963">Cytoplasm</keyword>
<comment type="subcellular location">
    <subcellularLocation>
        <location evidence="1">Cytoplasm</location>
        <location evidence="1">Cytoskeleton</location>
    </subcellularLocation>
</comment>
<dbReference type="InterPro" id="IPR005455">
    <property type="entry name" value="PFN_euk"/>
</dbReference>
<dbReference type="Proteomes" id="UP001445335">
    <property type="component" value="Unassembled WGS sequence"/>
</dbReference>
<dbReference type="CDD" id="cd00148">
    <property type="entry name" value="PROF"/>
    <property type="match status" value="1"/>
</dbReference>
<dbReference type="PANTHER" id="PTHR11604:SF0">
    <property type="entry name" value="PROFILIN"/>
    <property type="match status" value="1"/>
</dbReference>
<name>A0AAW1QHT6_9CHLO</name>
<evidence type="ECO:0000256" key="2">
    <source>
        <dbReference type="ARBA" id="ARBA00010058"/>
    </source>
</evidence>
<dbReference type="PRINTS" id="PR01640">
    <property type="entry name" value="PROFILINPLNT"/>
</dbReference>
<evidence type="ECO:0000256" key="1">
    <source>
        <dbReference type="ARBA" id="ARBA00004245"/>
    </source>
</evidence>
<evidence type="ECO:0000313" key="8">
    <source>
        <dbReference type="EMBL" id="KAK9820976.1"/>
    </source>
</evidence>
<evidence type="ECO:0000256" key="7">
    <source>
        <dbReference type="RuleBase" id="RU003909"/>
    </source>
</evidence>
<comment type="caution">
    <text evidence="8">The sequence shown here is derived from an EMBL/GenBank/DDBJ whole genome shotgun (WGS) entry which is preliminary data.</text>
</comment>
<evidence type="ECO:0000256" key="5">
    <source>
        <dbReference type="ARBA" id="ARBA00023212"/>
    </source>
</evidence>
<dbReference type="GO" id="GO:0003785">
    <property type="term" value="F:actin monomer binding"/>
    <property type="evidence" value="ECO:0007669"/>
    <property type="project" value="TreeGrafter"/>
</dbReference>
<dbReference type="InterPro" id="IPR048278">
    <property type="entry name" value="PFN"/>
</dbReference>